<accession>A0ACC2ENI3</accession>
<keyword evidence="2" id="KW-1185">Reference proteome</keyword>
<protein>
    <submittedName>
        <fullName evidence="1">Uncharacterized protein</fullName>
    </submittedName>
</protein>
<gene>
    <name evidence="1" type="ORF">O6H91_01G014900</name>
</gene>
<evidence type="ECO:0000313" key="1">
    <source>
        <dbReference type="EMBL" id="KAJ7567996.1"/>
    </source>
</evidence>
<reference evidence="2" key="1">
    <citation type="journal article" date="2024" name="Proc. Natl. Acad. Sci. U.S.A.">
        <title>Extraordinary preservation of gene collinearity over three hundred million years revealed in homosporous lycophytes.</title>
        <authorList>
            <person name="Li C."/>
            <person name="Wickell D."/>
            <person name="Kuo L.Y."/>
            <person name="Chen X."/>
            <person name="Nie B."/>
            <person name="Liao X."/>
            <person name="Peng D."/>
            <person name="Ji J."/>
            <person name="Jenkins J."/>
            <person name="Williams M."/>
            <person name="Shu S."/>
            <person name="Plott C."/>
            <person name="Barry K."/>
            <person name="Rajasekar S."/>
            <person name="Grimwood J."/>
            <person name="Han X."/>
            <person name="Sun S."/>
            <person name="Hou Z."/>
            <person name="He W."/>
            <person name="Dai G."/>
            <person name="Sun C."/>
            <person name="Schmutz J."/>
            <person name="Leebens-Mack J.H."/>
            <person name="Li F.W."/>
            <person name="Wang L."/>
        </authorList>
    </citation>
    <scope>NUCLEOTIDE SEQUENCE [LARGE SCALE GENOMIC DNA]</scope>
    <source>
        <strain evidence="2">cv. PW_Plant_1</strain>
    </source>
</reference>
<sequence>MAEVVESNPTAILELNKIAREMGVSSINDNWLLRLLDSPLFSEWIAVSYLFKQEHSGVRDYICNRMYSLPLTKIEGYLFQLCYMLVHKPSSSLEKYVSDMCSRSLKIAVKVYWFLLAGAEDVDDPEEIFRLQERCQTAALKGDWPLMVLSLQSSDTSCSGTGRLPNLLSACRALSVTNAPSLQKLPASISSPYGVDETTIKALKTASKESGSSLKSIKRLLRRSRVCDSSSKTLGEKEENSELISEEEKGSLCRKLFPDKDDVERALPNEEQAKPEKESCNRHTGNPKLPVDDAEAFLRELCKTPHCPKPSRGKKAAGWEENEGPRWSLFRKRLKVHPEGVLPCTRLESSTEVQLEKCGSPPRGFKHPLSDDLDAKSPGSEFPLTPYKENEISYSVIESPLSQSSLLKLFLRKRTYKTIFKETVESISPLSSTKDEVVEYRISKARNASCKVKGLSKELSISEDVDTSNVRQESLNARVDTEMGLKENTKSMGSDTDKQLNPGKLFSSTLTPWSLSAISTYSSKRRGSSKKRTRKKPSEPQTLESFRLRNGAFSGTLDFIQSLCDISTGLVVFPPEDRPQALNESLSRLNSYLTSAESKGGVCFPMGKGCYRLLYIPEEEAVLMNSRERAPFLVCFEVLGCGDDGLFEFEDQKNVGRTAILSSGSKANMLWPLLPWRRRAHFLPDMQGDCVKHSQESCKCTTPDKHVYDTEKSNSSEDERPGSLDTPEDSPMAQNSGFSHTHRDVSQDSMAITLKAFSGLHITDAEVSPSGKNEQLQASKKASEENEAKVMSGKDVENITKKICSRSTPVECVGPDSKSAVLAGELWERKKERIKKASKYGALATWDLRSAIVKSGDNCRQEHLALQLVSHFYSIFQQAGAPLWLRPYEILVTSSLTALIETIPDTASIHAIKKRFPQISSLREFFSLKYGNDSPLFHLAQKNFVESMAGYSIVSYILQVKDRHNGNLLLDEDGHIIHVDFGFMLSNSPGGVNFESAPFKLNRELLEVMDSDAEGSPSEYFDYFKVLCIQGYLICRRHAERFILLVEMMQDSGCPCFRGGHRTINKLRRRFRLSLTEEKCVSFVLSLISRSLDSWRTRQYDYYQRVLNGIL</sequence>
<name>A0ACC2ENI3_DIPCM</name>
<proteinExistence type="predicted"/>
<dbReference type="Proteomes" id="UP001162992">
    <property type="component" value="Chromosome 1"/>
</dbReference>
<evidence type="ECO:0000313" key="2">
    <source>
        <dbReference type="Proteomes" id="UP001162992"/>
    </source>
</evidence>
<comment type="caution">
    <text evidence="1">The sequence shown here is derived from an EMBL/GenBank/DDBJ whole genome shotgun (WGS) entry which is preliminary data.</text>
</comment>
<dbReference type="EMBL" id="CM055092">
    <property type="protein sequence ID" value="KAJ7567996.1"/>
    <property type="molecule type" value="Genomic_DNA"/>
</dbReference>
<organism evidence="1 2">
    <name type="scientific">Diphasiastrum complanatum</name>
    <name type="common">Issler's clubmoss</name>
    <name type="synonym">Lycopodium complanatum</name>
    <dbReference type="NCBI Taxonomy" id="34168"/>
    <lineage>
        <taxon>Eukaryota</taxon>
        <taxon>Viridiplantae</taxon>
        <taxon>Streptophyta</taxon>
        <taxon>Embryophyta</taxon>
        <taxon>Tracheophyta</taxon>
        <taxon>Lycopodiopsida</taxon>
        <taxon>Lycopodiales</taxon>
        <taxon>Lycopodiaceae</taxon>
        <taxon>Lycopodioideae</taxon>
        <taxon>Diphasiastrum</taxon>
    </lineage>
</organism>